<accession>A0A815I7V5</accession>
<dbReference type="SUPFAM" id="SSF47336">
    <property type="entry name" value="ACP-like"/>
    <property type="match status" value="5"/>
</dbReference>
<dbReference type="InterPro" id="IPR045851">
    <property type="entry name" value="AMP-bd_C_sf"/>
</dbReference>
<dbReference type="Gene3D" id="3.30.559.10">
    <property type="entry name" value="Chloramphenicol acetyltransferase-like domain"/>
    <property type="match status" value="9"/>
</dbReference>
<dbReference type="Pfam" id="PF00550">
    <property type="entry name" value="PP-binding"/>
    <property type="match status" value="1"/>
</dbReference>
<dbReference type="Pfam" id="PF00501">
    <property type="entry name" value="AMP-binding"/>
    <property type="match status" value="6"/>
</dbReference>
<dbReference type="GO" id="GO:0031177">
    <property type="term" value="F:phosphopantetheine binding"/>
    <property type="evidence" value="ECO:0007669"/>
    <property type="project" value="TreeGrafter"/>
</dbReference>
<evidence type="ECO:0000313" key="8">
    <source>
        <dbReference type="Proteomes" id="UP000663845"/>
    </source>
</evidence>
<feature type="domain" description="Carrier" evidence="6">
    <location>
        <begin position="2948"/>
        <end position="3028"/>
    </location>
</feature>
<dbReference type="InterPro" id="IPR001242">
    <property type="entry name" value="Condensation_dom"/>
</dbReference>
<dbReference type="Gene3D" id="1.10.1200.10">
    <property type="entry name" value="ACP-like"/>
    <property type="match status" value="5"/>
</dbReference>
<dbReference type="Gene3D" id="3.30.559.30">
    <property type="entry name" value="Nonribosomal peptide synthetase, condensation domain"/>
    <property type="match status" value="8"/>
</dbReference>
<reference evidence="7" key="1">
    <citation type="submission" date="2021-02" db="EMBL/GenBank/DDBJ databases">
        <authorList>
            <person name="Nowell W R."/>
        </authorList>
    </citation>
    <scope>NUCLEOTIDE SEQUENCE</scope>
</reference>
<dbReference type="Pfam" id="PF00668">
    <property type="entry name" value="Condensation"/>
    <property type="match status" value="8"/>
</dbReference>
<evidence type="ECO:0000256" key="1">
    <source>
        <dbReference type="ARBA" id="ARBA00004924"/>
    </source>
</evidence>
<dbReference type="InterPro" id="IPR036736">
    <property type="entry name" value="ACP-like_sf"/>
</dbReference>
<dbReference type="GO" id="GO:0005737">
    <property type="term" value="C:cytoplasm"/>
    <property type="evidence" value="ECO:0007669"/>
    <property type="project" value="TreeGrafter"/>
</dbReference>
<name>A0A815I7V5_9BILA</name>
<keyword evidence="3" id="KW-0597">Phosphoprotein</keyword>
<comment type="similarity">
    <text evidence="5">Belongs to the NRP synthetase family.</text>
</comment>
<dbReference type="GO" id="GO:0043041">
    <property type="term" value="P:amino acid activation for nonribosomal peptide biosynthetic process"/>
    <property type="evidence" value="ECO:0007669"/>
    <property type="project" value="TreeGrafter"/>
</dbReference>
<dbReference type="InterPro" id="IPR000873">
    <property type="entry name" value="AMP-dep_synth/lig_dom"/>
</dbReference>
<dbReference type="InterPro" id="IPR025110">
    <property type="entry name" value="AMP-bd_C"/>
</dbReference>
<feature type="domain" description="Carrier" evidence="6">
    <location>
        <begin position="7241"/>
        <end position="7321"/>
    </location>
</feature>
<proteinExistence type="inferred from homology"/>
<dbReference type="InterPro" id="IPR010071">
    <property type="entry name" value="AA_adenyl_dom"/>
</dbReference>
<feature type="domain" description="Carrier" evidence="6">
    <location>
        <begin position="1472"/>
        <end position="1552"/>
    </location>
</feature>
<dbReference type="Gene3D" id="3.40.50.12780">
    <property type="entry name" value="N-terminal domain of ligase-like"/>
    <property type="match status" value="7"/>
</dbReference>
<evidence type="ECO:0000256" key="2">
    <source>
        <dbReference type="ARBA" id="ARBA00022450"/>
    </source>
</evidence>
<dbReference type="PROSITE" id="PS00455">
    <property type="entry name" value="AMP_BINDING"/>
    <property type="match status" value="5"/>
</dbReference>
<keyword evidence="2" id="KW-0596">Phosphopantetheine</keyword>
<keyword evidence="4" id="KW-0436">Ligase</keyword>
<dbReference type="InterPro" id="IPR020845">
    <property type="entry name" value="AMP-binding_CS"/>
</dbReference>
<dbReference type="Proteomes" id="UP000663845">
    <property type="component" value="Unassembled WGS sequence"/>
</dbReference>
<dbReference type="SUPFAM" id="SSF52777">
    <property type="entry name" value="CoA-dependent acyltransferases"/>
    <property type="match status" value="16"/>
</dbReference>
<dbReference type="CDD" id="cd19535">
    <property type="entry name" value="Cyc_NRPS"/>
    <property type="match status" value="1"/>
</dbReference>
<dbReference type="InterPro" id="IPR042099">
    <property type="entry name" value="ANL_N_sf"/>
</dbReference>
<evidence type="ECO:0000259" key="6">
    <source>
        <dbReference type="PROSITE" id="PS50075"/>
    </source>
</evidence>
<dbReference type="InterPro" id="IPR000415">
    <property type="entry name" value="Nitroreductase-like"/>
</dbReference>
<dbReference type="PROSITE" id="PS50075">
    <property type="entry name" value="CARRIER"/>
    <property type="match status" value="5"/>
</dbReference>
<dbReference type="SUPFAM" id="SSF56801">
    <property type="entry name" value="Acetyl-CoA synthetase-like"/>
    <property type="match status" value="5"/>
</dbReference>
<sequence>MKTMMEMALLQKVQEQEMMLSPASSAIPTAGCSQGAASFAQERIWLNEKIHYDPSVSPAMHNFVLPLVIKHGSMSIERIRSAISAVLEQYEILRTAIYFDENRNMLVQAVQSVVNNGAYSFEITANDIQSLDEVADLLRNESVKHFAELEQGLVVRCHLVKVGSDDDMDKLHPQDLLIFIFHGVTFDYNSIGPFLGAFTKAYDQVEMDVERLQYISFSLYEHQPFINIPEDSQIRRAQQFWSKMMDDYSLDTNYPTPFTRPFDTKKRSGEGHSTSFILDSMLVEVQVKFASLYGLSMFHTALACFFLFIYELNDGTISDLCVTCPTENRSFIDTKCMIGTFANLLPYRIKINANESFINLVQQICKLDMDILNHCQLPYQQIIKGNRELCSSKIPFHFQYEEIHSSSISEMKSIAKTNDATLSLYTEQPWLHGNGIASHDMNLKMVHNQFSQTTYCIFECSADCYDEVTVSNIGRYFQTLLLYTFTENTKTIGFDPVFEKIGNLSLLPMNVETLSNIIESLRHFSEIKPASYAQRQIWLDEERRLHLDEPQLATYNMVFCYRLSADHTMSVQQLRYALDLVVDKHQSLRTSFVFDTTKNILTQRIVDQQNHKNNRFSIVESIYETDEQLDEIIHNETHNPHVFDLTQGLVFRCHLVRYKQVSTNDLIADNDIIIFNFHHASFDRPSMKIFLHDLHQAYTTSQLLNDDNTNNRLRYLDYAVIEQHMPMIGASMFWHDALHNYKLYQSLSLPYDRYRPTNEYRSGFGTSISFDLDRDLCDTFLHYTSSQNISIEHLALSMYFVFLFKLTNEQTDLCIGMNVDGRYRDELKSVIGMFVNAIPLRCQLDPQCFLHELIKHVQEILTNSRKYSYFPLQRLLDQHSHASKPAFVDTSFQFIRYSPQDLGKDVIIGDSHLSVMPTTMKIGEGNIMSSQINKPIYELSLILSNEQYLMQSLNNTQTSFSSDPSTCIHHEFVYQVMKHPQKLAVELDEQSLTYAELLYYVQVLSLTLLNEYHVFPGEIVCQCVERSLSMVIGIMGIEMAGGVYCPLSPRDPQHRLYALTQQTQSRLVLVHDLTKTKFDHDIISLDIGSILNTNDINKKGLSTVILKGEDIAYIIFTSGSTGTPKVVQVRHKNFIDCMHSLVYINSFNKDDTVVQMTRCSFDIHVQEILGTLLVGGTLIMLQPGGTIDFDYLSEVLQKKQITYLHTVPSLLHSFFTSIEKSNSSNVLKHLRSLCSSGEPFSVPLIALIVKIGITNCITWNLYGPAEATIDCTVHRVDVINDTQSISIGRPLFNYRCIIMNQYLQSSAINQEGELFVGGVGVFVGYLGRDDLTVKALVEIDGQLFYRTGDLVRIDNNCLLHYQGRKDHQIKLHGQRIELGEIERCLLNITSISACVVLKWNDDYLVAYAQSSHMNEEQLRQHCQSHLPPHMIPSIFIILEKLPLNQNGKIDRKLLPSPHYSSSTMSSLSELDKPVNQMEKNVYDIWCQVLEHNRRHISTTTNFLTIGGHSRLFIELYHRYQSVFNFDAHTLSIVPFLQQPTIFQHSQLLQTVMMNNITTTQWYTLHINEGVASFTQERIFLDEQVRFSSDIAIYNELLAFQVVQGSLSLNRLLQALRYVLNKHKILRTSLMFNNDNSSLKQCITDIHATFAITMNQTFANENELRDITYQTTINPNLFNLSTGRVFHAEIVRHQISLNENNSHDLITISDVLLIVFHHAAYDRSSFSIFFDDLCLAYNTNTISIEDDESLHYIDYSVQERLIDMTTSREFWYLQLEGYNLEYRLLPVNRHRLSDDHRSSCASVTQISFDNEISQSFLDYASMHHVTPFQLGLTILYAFLFKLTHGENDLCLSCLNANRHKTELQNIMGMFVSTLPYRVQLDPQWSFADLVKYVREKCLSILEHSHYPLQHILANLHINQSNISFLEAVYDFITISSRSNELSLDGASLKQASFEQSFEVAKFDFMLIFVYNPMLENNRLSFRLTCSHDLFDGITVRNIGRRLEYCFQQLFSSNETIDRVDTCFTSISKFDLILLQETQEMEDAVLCRQSYIINEAPASFAQIQLWHNERVDFTSHISQVPIYNMPFVYQLHPHHTLSVQHLCHALQLIVIKHEALRTSLTFHTENNRLIQQIAAFHQNDNTLFSFIESTYTTHEQLNHIIHDEKYNPQLFDLAQGLVIRCHLVYYKDISSNHRLSKKDIIIFNFHHAMFDFPSMNIFLHDLNEAYTTGQLLYDDNTNLRYLDYAVIEQQMSMSGASMFWLDTLHDCKLDQSLSLPFDRYRLANEHRTDRGTSISFDFGQDLSYSFLIHALSNEMSLEHLIFAIYFIFLFKLTNGQTDLCIAMNINNNRYRHELKSIIGLFENVIPLRCELDPHWSFYQLLEHVQEITTDSMKYSYFPLQRILNQHPHISTHAFLDTSLEFISNMSNNSIMIGDSELVLGSFSFNMNEDEILIASDFSLSIYHDLDMNQLSCTINGSLDLFNRDTVEKISQRFHFISNQLSTSIIGSQINKPICELTLLLSNEQYLMQSLNNTQISFSSPFTCIHHEFVYQVMKHPQKLAVELDEQSLTYAELLYYVQMLSLTLLDEYCIAPGEIVCQCIERSLSMVIGMMSIEMSGGVYCPLSPRDPQHRLYTLVQQTQSRLVLVHHLTKTKFNDNNILLCIDSVLTGKGHKERIDVDRLSDILVTPYSIAYIIFTSGSTGIPKAAQIQQWNVTQCEPFTVDLINLLGSYNTEKCNIWNLYGPAETIICTYYHVQSVTNRITIPIGLTMPNYRCLIFDLYLQSVIIHQEGELYVGGVGVFAGYLERNDLTAQVLFHIDDEIFYRTGDLVRMDNNGLLHYQGRKDHQIKLHGQRIELGEIERCLLIESISSCVVVKYNDDHLVAYVQSSHITEEQLRRHCLSHLPPHMIPSIFIILEKLPLNPNGKIDRKLLPSPNFSSIHLTNSIELLLPTNDIEVSIHHIWCEIFKRNQISTDTNIFTMGGHSLLMMQLFHLYKTEFHLEQKQNAVSIFNLFQHPTIIYHAQLIQQCINIIHSLDNSPWSSLHLIQARASFAQERIYLDEQIRFSSKETAMNNMYVIPLLYRISSMNDHVSFTRFHQAFQSVITKHNILRTALYIDDTNGHIIQHCLDANIILNDDHMRSYQLTVVNIYNDDDHYMNETIAEILNKADLFDLSKGRVIRYHILRHCHQFQDSISYENDDLLTENDHILISVHHAMFDGASTSIFCRDLSLAYQSDDFLSVDENALNYIDYSVHEHIMNMSLSREFWHSQLERYNIECSLSLPYDRQRSSTDQQRSGLASIAEIIFDNEIYTSFLNYASSHHLTYFQLGLATFYTFLFKLTHGETDLCISSVNANRYRSELVNMIGMFVSTLPYRVELDPHWSFDQVVKYVQEKCLSILEHSHYPLQHILSDLHLTQSNVSFLETIFDFITIPNEGNDLSLNGVNLEQVSLNETYEMAKFDSLLRFEYNPLSDNKRLSCCFVCSRDLFEQSTISQIAQRFQYMFQQLFQTKSSNTPEIDLSSSINEVSLILPEEVAEMELVVFHRLENIVNEAPASFTQARIWLDERIRFDPDKPQTAIYNMPFVYRLQQGHTLSTKQLRHALQPTVNKHPSLHTSLHFDSQKNLLMQRVITHEDKNNNNMFSIIETTYETDEQLNEILHDEKRNPHIFDLAQGLVFRCHIIYYKQISLNHLLSDHEIVIFNFHHAMFDFSSMNIFLHDLNEAYTTDEQYLMQSLNNTQISFSSPHACIHHEFVCQAMKHPQKLAVELDEQSVTYCELLYYVQVLSLTLLNEYHLFPGEIVCQCVERSLSMVIGIMGIEMAGGVYCPLSPRDAQHRLRAFTQQTQSRLILVHYLTKMKFSHDIVLFDMDSILNVNIDKKCLSRVIMKSEEITYIIFTSGSTGTPKAVQLRQQSFINSTLAFVRIDALHENDVTIQIASVAFDAHILEIVGSLICGATIMMLHPHGETVSSAFIKILMQFVAQSCRIWNFYGPAETTLGTTCHLIDVTSPMHDLPIGKPLPSYICLLLNNFSQPVMIQEGGDLLVGGLGVFAGYLGRDDLTAKALVEIDDELFYRTGDVVRMDSNGLLYYQGRKDHQIKLHGQRIELGEIEQCLLRASISVCVVIRGSDDHLVAYVQSSNVDEKQLRQHCQSHLPPYMIPSFFIILDKLPLNANGKIDRKALPIQTTLFHSPDTIHHQHIEPSNELEIYIHSLWCQILCHTRISIDANFFGIGGHSLLLIQLYHNYKITLNIDTTRINISKLFQYTTIADHARLVRQSVDDLETYQKLLSAVHNTQETSIRKVACSISQENIILVIDELSRYEPFPVTNIQLAYLVGREGVFDLGHVSTFHYKEYSFTSTFDIECFERALNCLIQRHEALRLIFPSHTEQRILKTVPYYTISVLNLGDVESSRKHLIERREQLSHQVRPADQWPLFDFQITRFISDDEYKIRLHFGIDALIMDFWSTNLILHELNQLYCNSNDILVELKLSYRDYILTEEQWKNTTIYSNDRQYWINRLKSFPLGPDLPLQCLPNEIHVQRHCNVATVLGLSLWQKLRKRIIDHELTPAGFLASIYALVLGKWSENKHFALNLPVFNRLPIHPQVNQIVGDFTTVVPLEINFDKVITYYEFLHTVQKQLWNDVEHISYDGVSFIRDLMQMHQTREILLPYVFTCAIDVEDIREKNVEHNIFYDNKLVYVISQTPQVFIDHGVLETDGCLSINWVYVDNLLRKEMVIHIHDTFVDLLVKLASFDDLWQNPIFIPLPSEQQERRLDFNQTQWESNIKEKLLHSLVIKQAELTPNALAIVSSQVNLTYEQLLNRVYSLAYHLQQQHEMKSNQLIAILMTKGWEQIVACLAIFVSGSAYLPLDIDSPYDRLFSLIEETNVTILLTQSHSKHAFPHITTISVDTFTTDDNYPMPFPIKQQSSTDLAYVIYTSGSTGKPKGVMISHQAVVNTILDMNSRLKITSNDRIFALSHLNFDLSVYDIFGILIDGGTIVIPDHEDYKNPEHWYDMMVEHRVTIWNSVPMLMQMFVEHLKHTNNHNNQLRHILLSGDWIPLSLPESIQTTLGEQVTITSLGGATEASIWSIAYTLPKEIPREWKSIPYGIPLRNQQYYVYDIHLDDCPEWVIGELYIGGEGLANGYWNDQEKTQSSFIIHSLTNERLYRTGDYGRFLPTGYIEFTGRKDFQVKVHGHRIELGEIEHHLQQHPDIQQAIVNLDDKSQHLVGYVMLEKNPTHNKEYDSTEMLIVDSIERINFKLARHSIKHPKKIEKSFALTKPKLTETLINTYYMRKSYRQFTNETIERSTIEKLLKNCHNSDNNEKISLHHLDFDILSQLLAVLTPISISDQPLPKYRYASIDDLYPVQVYIELPTSVDNILPGVYYHNPDEHTLELISTHINNDMMDIRLHLVGRSSAIAPLYGKRLGSQFCMLETGYVMGLLEKEGSRLGLIFSENTHNESITRDILNIDENDTYCCFKNSSSEQNISNNVQNDNHQCIIYLKSINNNKDQWFIYNKKDDTITPFDVENESTQEEIPLFFDDDNDAKIIFHDCQWAIFFVGRSEYTINIGKMSHLLMDHCLEMNIGMCPISTRTSFPKTINGILDTILIHEKLNGSNILHTLLIGKISDKQKSERTISKVKSMPNWSETLRIYLRKKLPIYMVPSHFINVSSFPLSLNGKIDRKALPEISLSVLQHQDTYNAPNTELEKTIANIWQEILYTDRLILQHDYPAINVSGIDRQTFFLISATASFFSVGGNSLLLVKIYQHYQSKFNFESEALSIRSFFEYNTIVEHAKLLETIIIDGAQLKQWHTLNINEVLNDEDSILKQSITDEHLAFTLAADQTFKNEDELQNIVHQMTINPKLFDLSIGRVFYCQILRQHMISDENNDKEMITSSDVLVIGFHHVAIDHSTFSIFFNDLWNTYNSHVTWLDDGKSLQYIDYAVHERLIDMTLSREFWRLQLEGCNLKRRLSLPIDQHCLSNDQQSGFASTVQITFDRKISSSFLNYASLHHLTLFQLGLATFYTFLFKLTYSQTDLCISCVNANRYRPELQSMIGMFISTLPYRMQLDPCWSFDEVTKHVREKCLSILEHSYYPLQHILRDFHRDQLTTPFLQTVFDFMTDFSFNNQFTFDDASLQPVPLKGFSGLTKFDFTLTFYYDPILGDDILSCDFICSRDLFEDTTVTKMIQRFQYLFEQLFSINFNVNQADLVVSSIAKLTLILPDEMNEMQHVAFYRQSNVTNDAPASFAQDRIWLDEKIRFNPDKPQIAIYNMPFVYRLRSDHTLSITQHRHALHLTVNKHLSLHTSLYFDIEKNLLMQRVTTHEDKNNNNMFSIINTTYETDEQLNEILHNEKRNPHIFDLAQGLVFRCHLVYYKQTSSDHLLCDKDLLIFNFHHALFDFPSMNIFLHDLNQAYTTGQLPFNDDNTSLRYLDYAVIEQQMSMTGASMFWLDALHDCKLEQPLSLPFDRYRLANEYRTGRATSISFDFGQDLSHDFLTHASSNNISLEHLALATYYVFLFKLTNGEKDLCIGINTHGRYRDELDSIIGMFVNAIPLRCQLDPHLSFHELTKHVRDIMINSIKYSYFPLQRILNQHPNISNPVFLDTSFDFISSIRRDEEDEITIGDSRFSLLPYSIKISEDEIMSKFDFIVSFQHNLNLNEFSCTINASVDLFNVETVCIISQRLQTMLHQQFTTFDCTTNKPIYELSLILSNEQYLMQSLNNTQVSFPSPLSCIHHEFAYQVMKHPQKLAVELDEQSLTYSELLYYVQVLSLALLNEYHVLPGEVVCQCVERSLSMVIGIIGIEMAGGVYCPLSPRDPQHRLYALTQQTQSRLVLVHWSTKMKFNNDTLLIDIQSILFNNAVTNDINVDKLSSIRVTPNNIAYIIFTSGSTGIPKAIQACHQSFIHFMNSLVRVNVLNKNDIVVQIARSSFDIHVQEILGALIHGATLVMLHPRGTIDFDYLSDIVHMKQVTYILLVPSLLQSFFTLIAQSSKTATSKYFRSLCTGGEPFPVKLSTLIANNSVSEYNIWNYYGPAEITIACTLHPIDVKANSRSIPIGRSLPNYRCLILNEFLQNTFINQEAELFVGGAGVFAGYLGRDDLTVKALVEIDGQLFYRTGDLVRTDNNGLLHFQGRKDHQIKLHGQRIELGEIERCLLNITSISACVVLKWNDDYLVAYIQSSDTNEQELREHCQSHLPPHMIPSTFIILDKFPLNLNGKVDRKQLPSPEFSLATLLSFDKSDTPLNQLEERIHTIWCQVLHSNGNHISRAASFFTIGGHSLRFIELYYRYQSLFNFNAHSLSIGLFLQQPTIQQHAQLLQTLPSNDTQTARWQSLHINQGKTSLN</sequence>
<comment type="caution">
    <text evidence="7">The sequence shown here is derived from an EMBL/GenBank/DDBJ whole genome shotgun (WGS) entry which is preliminary data.</text>
</comment>
<dbReference type="GO" id="GO:0016491">
    <property type="term" value="F:oxidoreductase activity"/>
    <property type="evidence" value="ECO:0007669"/>
    <property type="project" value="InterPro"/>
</dbReference>
<dbReference type="PANTHER" id="PTHR45527:SF10">
    <property type="entry name" value="PYOCHELIN SYNTHASE PCHF"/>
    <property type="match status" value="1"/>
</dbReference>
<organism evidence="7 8">
    <name type="scientific">Adineta steineri</name>
    <dbReference type="NCBI Taxonomy" id="433720"/>
    <lineage>
        <taxon>Eukaryota</taxon>
        <taxon>Metazoa</taxon>
        <taxon>Spiralia</taxon>
        <taxon>Gnathifera</taxon>
        <taxon>Rotifera</taxon>
        <taxon>Eurotatoria</taxon>
        <taxon>Bdelloidea</taxon>
        <taxon>Adinetida</taxon>
        <taxon>Adinetidae</taxon>
        <taxon>Adineta</taxon>
    </lineage>
</organism>
<evidence type="ECO:0000256" key="5">
    <source>
        <dbReference type="ARBA" id="ARBA00029454"/>
    </source>
</evidence>
<gene>
    <name evidence="7" type="ORF">JYZ213_LOCUS35605</name>
</gene>
<dbReference type="Gene3D" id="3.30.300.30">
    <property type="match status" value="6"/>
</dbReference>
<dbReference type="GO" id="GO:0044550">
    <property type="term" value="P:secondary metabolite biosynthetic process"/>
    <property type="evidence" value="ECO:0007669"/>
    <property type="project" value="TreeGrafter"/>
</dbReference>
<dbReference type="FunFam" id="3.30.300.30:FF:000015">
    <property type="entry name" value="Nonribosomal peptide synthase SidD"/>
    <property type="match status" value="1"/>
</dbReference>
<feature type="domain" description="Carrier" evidence="6">
    <location>
        <begin position="4199"/>
        <end position="4277"/>
    </location>
</feature>
<dbReference type="Gene3D" id="3.40.109.10">
    <property type="entry name" value="NADH Oxidase"/>
    <property type="match status" value="1"/>
</dbReference>
<dbReference type="NCBIfam" id="NF003417">
    <property type="entry name" value="PRK04813.1"/>
    <property type="match status" value="8"/>
</dbReference>
<comment type="pathway">
    <text evidence="1">Siderophore biosynthesis.</text>
</comment>
<dbReference type="NCBIfam" id="TIGR01733">
    <property type="entry name" value="AA-adenyl-dom"/>
    <property type="match status" value="1"/>
</dbReference>
<feature type="domain" description="Carrier" evidence="6">
    <location>
        <begin position="5700"/>
        <end position="5800"/>
    </location>
</feature>
<dbReference type="FunFam" id="3.40.50.12780:FF:000012">
    <property type="entry name" value="Non-ribosomal peptide synthetase"/>
    <property type="match status" value="1"/>
</dbReference>
<dbReference type="Pfam" id="PF13193">
    <property type="entry name" value="AMP-binding_C"/>
    <property type="match status" value="2"/>
</dbReference>
<dbReference type="GO" id="GO:0016874">
    <property type="term" value="F:ligase activity"/>
    <property type="evidence" value="ECO:0007669"/>
    <property type="project" value="UniProtKB-KW"/>
</dbReference>
<dbReference type="InterPro" id="IPR009081">
    <property type="entry name" value="PP-bd_ACP"/>
</dbReference>
<dbReference type="EMBL" id="CAJNOG010000803">
    <property type="protein sequence ID" value="CAF1361462.1"/>
    <property type="molecule type" value="Genomic_DNA"/>
</dbReference>
<evidence type="ECO:0000256" key="4">
    <source>
        <dbReference type="ARBA" id="ARBA00022598"/>
    </source>
</evidence>
<dbReference type="PANTHER" id="PTHR45527">
    <property type="entry name" value="NONRIBOSOMAL PEPTIDE SYNTHETASE"/>
    <property type="match status" value="1"/>
</dbReference>
<dbReference type="FunFam" id="3.40.50.980:FF:000001">
    <property type="entry name" value="Non-ribosomal peptide synthetase"/>
    <property type="match status" value="1"/>
</dbReference>
<dbReference type="InterPro" id="IPR057737">
    <property type="entry name" value="Condensation_MtbB-like"/>
</dbReference>
<dbReference type="InterPro" id="IPR023213">
    <property type="entry name" value="CAT-like_dom_sf"/>
</dbReference>
<evidence type="ECO:0000256" key="3">
    <source>
        <dbReference type="ARBA" id="ARBA00022553"/>
    </source>
</evidence>
<dbReference type="CDD" id="cd05930">
    <property type="entry name" value="A_NRPS"/>
    <property type="match status" value="2"/>
</dbReference>
<evidence type="ECO:0000313" key="7">
    <source>
        <dbReference type="EMBL" id="CAF1361462.1"/>
    </source>
</evidence>
<protein>
    <recommendedName>
        <fullName evidence="6">Carrier domain-containing protein</fullName>
    </recommendedName>
</protein>